<dbReference type="Proteomes" id="UP001054857">
    <property type="component" value="Unassembled WGS sequence"/>
</dbReference>
<organism evidence="1 2">
    <name type="scientific">Astrephomene gubernaculifera</name>
    <dbReference type="NCBI Taxonomy" id="47775"/>
    <lineage>
        <taxon>Eukaryota</taxon>
        <taxon>Viridiplantae</taxon>
        <taxon>Chlorophyta</taxon>
        <taxon>core chlorophytes</taxon>
        <taxon>Chlorophyceae</taxon>
        <taxon>CS clade</taxon>
        <taxon>Chlamydomonadales</taxon>
        <taxon>Astrephomenaceae</taxon>
        <taxon>Astrephomene</taxon>
    </lineage>
</organism>
<dbReference type="AlphaFoldDB" id="A0AAD3DK11"/>
<accession>A0AAD3DK11</accession>
<dbReference type="InterPro" id="IPR010775">
    <property type="entry name" value="DUF1365"/>
</dbReference>
<sequence>MDMQNTWHLEAPEPSDRLHLVVRASHPTHGDYFYAGLTARRCGAAVHSGAATTRPSPQHPQQQLSAGLHACVNEEAGLGSLLRYGFMPHRVALLIYWQVGGQTGEPGG</sequence>
<name>A0AAD3DK11_9CHLO</name>
<dbReference type="PANTHER" id="PTHR33973:SF4">
    <property type="entry name" value="OS07G0153300 PROTEIN"/>
    <property type="match status" value="1"/>
</dbReference>
<proteinExistence type="predicted"/>
<reference evidence="1 2" key="1">
    <citation type="journal article" date="2021" name="Sci. Rep.">
        <title>Genome sequencing of the multicellular alga Astrephomene provides insights into convergent evolution of germ-soma differentiation.</title>
        <authorList>
            <person name="Yamashita S."/>
            <person name="Yamamoto K."/>
            <person name="Matsuzaki R."/>
            <person name="Suzuki S."/>
            <person name="Yamaguchi H."/>
            <person name="Hirooka S."/>
            <person name="Minakuchi Y."/>
            <person name="Miyagishima S."/>
            <person name="Kawachi M."/>
            <person name="Toyoda A."/>
            <person name="Nozaki H."/>
        </authorList>
    </citation>
    <scope>NUCLEOTIDE SEQUENCE [LARGE SCALE GENOMIC DNA]</scope>
    <source>
        <strain evidence="1 2">NIES-4017</strain>
    </source>
</reference>
<dbReference type="PANTHER" id="PTHR33973">
    <property type="entry name" value="OS07G0153300 PROTEIN"/>
    <property type="match status" value="1"/>
</dbReference>
<evidence type="ECO:0000313" key="2">
    <source>
        <dbReference type="Proteomes" id="UP001054857"/>
    </source>
</evidence>
<protein>
    <submittedName>
        <fullName evidence="1">Uncharacterized protein</fullName>
    </submittedName>
</protein>
<dbReference type="EMBL" id="BMAR01000005">
    <property type="protein sequence ID" value="GFR43305.1"/>
    <property type="molecule type" value="Genomic_DNA"/>
</dbReference>
<keyword evidence="2" id="KW-1185">Reference proteome</keyword>
<gene>
    <name evidence="1" type="ORF">Agub_g4371</name>
</gene>
<evidence type="ECO:0000313" key="1">
    <source>
        <dbReference type="EMBL" id="GFR43305.1"/>
    </source>
</evidence>
<comment type="caution">
    <text evidence="1">The sequence shown here is derived from an EMBL/GenBank/DDBJ whole genome shotgun (WGS) entry which is preliminary data.</text>
</comment>